<dbReference type="PROSITE" id="PS51186">
    <property type="entry name" value="GNAT"/>
    <property type="match status" value="1"/>
</dbReference>
<comment type="caution">
    <text evidence="2">The sequence shown here is derived from an EMBL/GenBank/DDBJ whole genome shotgun (WGS) entry which is preliminary data.</text>
</comment>
<evidence type="ECO:0000313" key="3">
    <source>
        <dbReference type="Proteomes" id="UP000252582"/>
    </source>
</evidence>
<dbReference type="Pfam" id="PF13302">
    <property type="entry name" value="Acetyltransf_3"/>
    <property type="match status" value="1"/>
</dbReference>
<name>A0A6I7HRZ8_9HYPH</name>
<dbReference type="Gene3D" id="3.40.630.30">
    <property type="match status" value="1"/>
</dbReference>
<keyword evidence="3" id="KW-1185">Reference proteome</keyword>
<organism evidence="2 3">
    <name type="scientific">Ciceribacter lividus</name>
    <dbReference type="NCBI Taxonomy" id="1197950"/>
    <lineage>
        <taxon>Bacteria</taxon>
        <taxon>Pseudomonadati</taxon>
        <taxon>Pseudomonadota</taxon>
        <taxon>Alphaproteobacteria</taxon>
        <taxon>Hyphomicrobiales</taxon>
        <taxon>Rhizobiaceae</taxon>
        <taxon>Ciceribacter</taxon>
    </lineage>
</organism>
<dbReference type="GO" id="GO:0016747">
    <property type="term" value="F:acyltransferase activity, transferring groups other than amino-acyl groups"/>
    <property type="evidence" value="ECO:0007669"/>
    <property type="project" value="InterPro"/>
</dbReference>
<evidence type="ECO:0000313" key="2">
    <source>
        <dbReference type="EMBL" id="RCW27880.1"/>
    </source>
</evidence>
<dbReference type="AlphaFoldDB" id="A0A6I7HRZ8"/>
<dbReference type="Proteomes" id="UP000252582">
    <property type="component" value="Unassembled WGS sequence"/>
</dbReference>
<dbReference type="SUPFAM" id="SSF55729">
    <property type="entry name" value="Acyl-CoA N-acyltransferases (Nat)"/>
    <property type="match status" value="1"/>
</dbReference>
<reference evidence="2 3" key="1">
    <citation type="submission" date="2018-07" db="EMBL/GenBank/DDBJ databases">
        <title>Genomic Encyclopedia of Type Strains, Phase IV (KMG-IV): sequencing the most valuable type-strain genomes for metagenomic binning, comparative biology and taxonomic classification.</title>
        <authorList>
            <person name="Goeker M."/>
        </authorList>
    </citation>
    <scope>NUCLEOTIDE SEQUENCE [LARGE SCALE GENOMIC DNA]</scope>
    <source>
        <strain evidence="2 3">DSM 25528</strain>
    </source>
</reference>
<dbReference type="RefSeq" id="WP_114362240.1">
    <property type="nucleotide sequence ID" value="NZ_QPIX01000002.1"/>
</dbReference>
<dbReference type="PANTHER" id="PTHR43792">
    <property type="entry name" value="GNAT FAMILY, PUTATIVE (AFU_ORTHOLOGUE AFUA_3G00765)-RELATED-RELATED"/>
    <property type="match status" value="1"/>
</dbReference>
<keyword evidence="2" id="KW-0808">Transferase</keyword>
<accession>A0A6I7HRZ8</accession>
<proteinExistence type="predicted"/>
<protein>
    <submittedName>
        <fullName evidence="2">RimJ/RimL family protein N-acetyltransferase</fullName>
    </submittedName>
</protein>
<dbReference type="InterPro" id="IPR000182">
    <property type="entry name" value="GNAT_dom"/>
</dbReference>
<dbReference type="EMBL" id="QPIX01000002">
    <property type="protein sequence ID" value="RCW27880.1"/>
    <property type="molecule type" value="Genomic_DNA"/>
</dbReference>
<sequence>MSDYLVCDPVFSAPELLTPRTRMRGHRVDDFHAMVRMWSDEAVVRFISGRPSTPAETWSRLLRYIGHWRALAFGYWVVEDRETGAYLGEVGFADFKRDMEPSLDGIPEAGWALVPDIHGKGIATEAVRAALGWADAHFVGSKTACILNPDHTASVRVAEKCGFVSCGSATIGTAPVLLMERERDG</sequence>
<dbReference type="InterPro" id="IPR016181">
    <property type="entry name" value="Acyl_CoA_acyltransferase"/>
</dbReference>
<evidence type="ECO:0000259" key="1">
    <source>
        <dbReference type="PROSITE" id="PS51186"/>
    </source>
</evidence>
<dbReference type="PANTHER" id="PTHR43792:SF16">
    <property type="entry name" value="N-ACETYLTRANSFERASE DOMAIN-CONTAINING PROTEIN"/>
    <property type="match status" value="1"/>
</dbReference>
<gene>
    <name evidence="2" type="ORF">DFR48_102369</name>
</gene>
<dbReference type="InterPro" id="IPR051531">
    <property type="entry name" value="N-acetyltransferase"/>
</dbReference>
<feature type="domain" description="N-acetyltransferase" evidence="1">
    <location>
        <begin position="21"/>
        <end position="184"/>
    </location>
</feature>